<evidence type="ECO:0000256" key="6">
    <source>
        <dbReference type="ARBA" id="ARBA00022989"/>
    </source>
</evidence>
<keyword evidence="3" id="KW-1003">Cell membrane</keyword>
<keyword evidence="7 9" id="KW-0472">Membrane</keyword>
<evidence type="ECO:0000256" key="3">
    <source>
        <dbReference type="ARBA" id="ARBA00022475"/>
    </source>
</evidence>
<evidence type="ECO:0000313" key="11">
    <source>
        <dbReference type="EMBL" id="CAA0116780.1"/>
    </source>
</evidence>
<dbReference type="GO" id="GO:0005886">
    <property type="term" value="C:plasma membrane"/>
    <property type="evidence" value="ECO:0007669"/>
    <property type="project" value="UniProtKB-SubCell"/>
</dbReference>
<keyword evidence="12" id="KW-1185">Reference proteome</keyword>
<evidence type="ECO:0000256" key="5">
    <source>
        <dbReference type="ARBA" id="ARBA00022692"/>
    </source>
</evidence>
<evidence type="ECO:0000256" key="7">
    <source>
        <dbReference type="ARBA" id="ARBA00023136"/>
    </source>
</evidence>
<accession>A0A5S9QH11</accession>
<dbReference type="InterPro" id="IPR007387">
    <property type="entry name" value="TRAP_DctQ"/>
</dbReference>
<dbReference type="GO" id="GO:0022857">
    <property type="term" value="F:transmembrane transporter activity"/>
    <property type="evidence" value="ECO:0007669"/>
    <property type="project" value="UniProtKB-UniRule"/>
</dbReference>
<comment type="function">
    <text evidence="9">Part of the tripartite ATP-independent periplasmic (TRAP) transport system.</text>
</comment>
<dbReference type="EMBL" id="CACSIO010000023">
    <property type="protein sequence ID" value="CAA0116780.1"/>
    <property type="molecule type" value="Genomic_DNA"/>
</dbReference>
<proteinExistence type="inferred from homology"/>
<dbReference type="InterPro" id="IPR055348">
    <property type="entry name" value="DctQ"/>
</dbReference>
<dbReference type="PANTHER" id="PTHR35011:SF4">
    <property type="entry name" value="SLL1102 PROTEIN"/>
    <property type="match status" value="1"/>
</dbReference>
<evidence type="ECO:0000256" key="9">
    <source>
        <dbReference type="RuleBase" id="RU369079"/>
    </source>
</evidence>
<keyword evidence="6 9" id="KW-1133">Transmembrane helix</keyword>
<feature type="transmembrane region" description="Helical" evidence="9">
    <location>
        <begin position="20"/>
        <end position="37"/>
    </location>
</feature>
<keyword evidence="5 9" id="KW-0812">Transmembrane</keyword>
<feature type="transmembrane region" description="Helical" evidence="9">
    <location>
        <begin position="49"/>
        <end position="66"/>
    </location>
</feature>
<keyword evidence="4 9" id="KW-0997">Cell inner membrane</keyword>
<protein>
    <recommendedName>
        <fullName evidence="9">TRAP transporter small permease protein</fullName>
    </recommendedName>
</protein>
<feature type="transmembrane region" description="Helical" evidence="9">
    <location>
        <begin position="128"/>
        <end position="148"/>
    </location>
</feature>
<evidence type="ECO:0000256" key="1">
    <source>
        <dbReference type="ARBA" id="ARBA00004429"/>
    </source>
</evidence>
<evidence type="ECO:0000256" key="8">
    <source>
        <dbReference type="ARBA" id="ARBA00038436"/>
    </source>
</evidence>
<comment type="subunit">
    <text evidence="9">The complex comprises the extracytoplasmic solute receptor protein and the two transmembrane proteins.</text>
</comment>
<evidence type="ECO:0000256" key="4">
    <source>
        <dbReference type="ARBA" id="ARBA00022519"/>
    </source>
</evidence>
<dbReference type="Pfam" id="PF04290">
    <property type="entry name" value="DctQ"/>
    <property type="match status" value="1"/>
</dbReference>
<name>A0A5S9QH11_9GAMM</name>
<gene>
    <name evidence="11" type="ORF">OPDIPICF_01929</name>
</gene>
<dbReference type="Proteomes" id="UP000441399">
    <property type="component" value="Unassembled WGS sequence"/>
</dbReference>
<feature type="transmembrane region" description="Helical" evidence="9">
    <location>
        <begin position="87"/>
        <end position="108"/>
    </location>
</feature>
<evidence type="ECO:0000313" key="12">
    <source>
        <dbReference type="Proteomes" id="UP000441399"/>
    </source>
</evidence>
<reference evidence="11 12" key="1">
    <citation type="submission" date="2019-11" db="EMBL/GenBank/DDBJ databases">
        <authorList>
            <person name="Holert J."/>
        </authorList>
    </citation>
    <scope>NUCLEOTIDE SEQUENCE [LARGE SCALE GENOMIC DNA]</scope>
    <source>
        <strain evidence="11">SB11_3</strain>
    </source>
</reference>
<dbReference type="PANTHER" id="PTHR35011">
    <property type="entry name" value="2,3-DIKETO-L-GULONATE TRAP TRANSPORTER SMALL PERMEASE PROTEIN YIAM"/>
    <property type="match status" value="1"/>
</dbReference>
<sequence length="168" mass="18752">MPLIHFFDAMIDRIGRAASWLVFAMMLLTCLVVFLRYGFDTGSIALQESVIYLHATVFLLGLSYTLQADEHVRVDIFYQHFTDHQKAWVNAIGCIVFLIPFCLFVIVVSWPFFVNALAIRESSPEPGGLPLVFVLKGMIPLGMSLLLIQSASLLCRSALTLVLPGEDD</sequence>
<keyword evidence="2 9" id="KW-0813">Transport</keyword>
<feature type="domain" description="Tripartite ATP-independent periplasmic transporters DctQ component" evidence="10">
    <location>
        <begin position="25"/>
        <end position="157"/>
    </location>
</feature>
<evidence type="ECO:0000259" key="10">
    <source>
        <dbReference type="Pfam" id="PF04290"/>
    </source>
</evidence>
<dbReference type="AlphaFoldDB" id="A0A5S9QH11"/>
<comment type="similarity">
    <text evidence="8 9">Belongs to the TRAP transporter small permease family.</text>
</comment>
<organism evidence="11 12">
    <name type="scientific">BD1-7 clade bacterium</name>
    <dbReference type="NCBI Taxonomy" id="2029982"/>
    <lineage>
        <taxon>Bacteria</taxon>
        <taxon>Pseudomonadati</taxon>
        <taxon>Pseudomonadota</taxon>
        <taxon>Gammaproteobacteria</taxon>
        <taxon>Cellvibrionales</taxon>
        <taxon>Spongiibacteraceae</taxon>
        <taxon>BD1-7 clade</taxon>
    </lineage>
</organism>
<evidence type="ECO:0000256" key="2">
    <source>
        <dbReference type="ARBA" id="ARBA00022448"/>
    </source>
</evidence>
<comment type="subcellular location">
    <subcellularLocation>
        <location evidence="1 9">Cell inner membrane</location>
        <topology evidence="1 9">Multi-pass membrane protein</topology>
    </subcellularLocation>
</comment>